<evidence type="ECO:0000256" key="1">
    <source>
        <dbReference type="ARBA" id="ARBA00007452"/>
    </source>
</evidence>
<dbReference type="InterPro" id="IPR037278">
    <property type="entry name" value="ARFGAP/RecO"/>
</dbReference>
<dbReference type="Gene3D" id="1.20.1440.120">
    <property type="entry name" value="Recombination protein O, C-terminal domain"/>
    <property type="match status" value="1"/>
</dbReference>
<evidence type="ECO:0000256" key="6">
    <source>
        <dbReference type="ARBA" id="ARBA00033409"/>
    </source>
</evidence>
<keyword evidence="10" id="KW-1185">Reference proteome</keyword>
<evidence type="ECO:0000313" key="10">
    <source>
        <dbReference type="Proteomes" id="UP000249696"/>
    </source>
</evidence>
<dbReference type="GO" id="GO:0006302">
    <property type="term" value="P:double-strand break repair"/>
    <property type="evidence" value="ECO:0007669"/>
    <property type="project" value="TreeGrafter"/>
</dbReference>
<evidence type="ECO:0000256" key="7">
    <source>
        <dbReference type="HAMAP-Rule" id="MF_00201"/>
    </source>
</evidence>
<evidence type="ECO:0000256" key="2">
    <source>
        <dbReference type="ARBA" id="ARBA00021310"/>
    </source>
</evidence>
<dbReference type="Proteomes" id="UP000249696">
    <property type="component" value="Unassembled WGS sequence"/>
</dbReference>
<reference evidence="9 10" key="1">
    <citation type="submission" date="2018-06" db="EMBL/GenBank/DDBJ databases">
        <title>Genomic Encyclopedia of Archaeal and Bacterial Type Strains, Phase II (KMG-II): from individual species to whole genera.</title>
        <authorList>
            <person name="Goeker M."/>
        </authorList>
    </citation>
    <scope>NUCLEOTIDE SEQUENCE [LARGE SCALE GENOMIC DNA]</scope>
    <source>
        <strain evidence="9 10">DSM 23522</strain>
    </source>
</reference>
<keyword evidence="4 7" id="KW-0233">DNA recombination</keyword>
<dbReference type="PANTHER" id="PTHR33991">
    <property type="entry name" value="DNA REPAIR PROTEIN RECO"/>
    <property type="match status" value="1"/>
</dbReference>
<dbReference type="PANTHER" id="PTHR33991:SF1">
    <property type="entry name" value="DNA REPAIR PROTEIN RECO"/>
    <property type="match status" value="1"/>
</dbReference>
<protein>
    <recommendedName>
        <fullName evidence="2 7">DNA repair protein RecO</fullName>
    </recommendedName>
    <alternativeName>
        <fullName evidence="6 7">Recombination protein O</fullName>
    </alternativeName>
</protein>
<keyword evidence="5 7" id="KW-0234">DNA repair</keyword>
<dbReference type="NCBIfam" id="TIGR00613">
    <property type="entry name" value="reco"/>
    <property type="match status" value="1"/>
</dbReference>
<sequence>MLSLLPDIFVMQVATKGIVLTAIKYGDTSLIVRIFTFSDGIKSYLLRGILASKKGKLKTAYFQPLLQLDLIASHKNKGTLESITEAKVGYHYQSLHTDIAKNALTFFLAEMLGNSIHEEEANESLFNFIEAALQWLDAHDEVANFHLYFVLSLTKYFGFYPDTNNMDYLYFDLLEGEFIKVPSLNPILKGENLEHFKELLGINFDAIHSIKLNKKNRQELLKNLVLYFELHLQGFRKPKSLAVLNEVFS</sequence>
<name>A0A327RD97_9FLAO</name>
<dbReference type="Gene3D" id="2.40.50.140">
    <property type="entry name" value="Nucleic acid-binding proteins"/>
    <property type="match status" value="1"/>
</dbReference>
<dbReference type="GO" id="GO:0043590">
    <property type="term" value="C:bacterial nucleoid"/>
    <property type="evidence" value="ECO:0007669"/>
    <property type="project" value="TreeGrafter"/>
</dbReference>
<dbReference type="SUPFAM" id="SSF50249">
    <property type="entry name" value="Nucleic acid-binding proteins"/>
    <property type="match status" value="1"/>
</dbReference>
<evidence type="ECO:0000256" key="5">
    <source>
        <dbReference type="ARBA" id="ARBA00023204"/>
    </source>
</evidence>
<dbReference type="HAMAP" id="MF_00201">
    <property type="entry name" value="RecO"/>
    <property type="match status" value="1"/>
</dbReference>
<dbReference type="GO" id="GO:0006310">
    <property type="term" value="P:DNA recombination"/>
    <property type="evidence" value="ECO:0007669"/>
    <property type="project" value="UniProtKB-UniRule"/>
</dbReference>
<dbReference type="AlphaFoldDB" id="A0A327RD97"/>
<comment type="similarity">
    <text evidence="1 7">Belongs to the RecO family.</text>
</comment>
<proteinExistence type="inferred from homology"/>
<dbReference type="InterPro" id="IPR042242">
    <property type="entry name" value="RecO_C"/>
</dbReference>
<dbReference type="Pfam" id="PF11967">
    <property type="entry name" value="RecO_N"/>
    <property type="match status" value="1"/>
</dbReference>
<organism evidence="9 10">
    <name type="scientific">Arenibacter echinorum</name>
    <dbReference type="NCBI Taxonomy" id="440515"/>
    <lineage>
        <taxon>Bacteria</taxon>
        <taxon>Pseudomonadati</taxon>
        <taxon>Bacteroidota</taxon>
        <taxon>Flavobacteriia</taxon>
        <taxon>Flavobacteriales</taxon>
        <taxon>Flavobacteriaceae</taxon>
        <taxon>Arenibacter</taxon>
    </lineage>
</organism>
<dbReference type="InterPro" id="IPR012340">
    <property type="entry name" value="NA-bd_OB-fold"/>
</dbReference>
<comment type="function">
    <text evidence="7">Involved in DNA repair and RecF pathway recombination.</text>
</comment>
<gene>
    <name evidence="7" type="primary">recO</name>
    <name evidence="9" type="ORF">LV92_00987</name>
</gene>
<evidence type="ECO:0000256" key="4">
    <source>
        <dbReference type="ARBA" id="ARBA00023172"/>
    </source>
</evidence>
<comment type="caution">
    <text evidence="9">The sequence shown here is derived from an EMBL/GenBank/DDBJ whole genome shotgun (WGS) entry which is preliminary data.</text>
</comment>
<evidence type="ECO:0000256" key="3">
    <source>
        <dbReference type="ARBA" id="ARBA00022763"/>
    </source>
</evidence>
<dbReference type="InterPro" id="IPR003717">
    <property type="entry name" value="RecO"/>
</dbReference>
<feature type="domain" description="DNA replication/recombination mediator RecO N-terminal" evidence="8">
    <location>
        <begin position="11"/>
        <end position="88"/>
    </location>
</feature>
<dbReference type="InterPro" id="IPR022572">
    <property type="entry name" value="DNA_rep/recomb_RecO_N"/>
</dbReference>
<evidence type="ECO:0000313" key="9">
    <source>
        <dbReference type="EMBL" id="RAJ13872.1"/>
    </source>
</evidence>
<dbReference type="EMBL" id="QLLN01000002">
    <property type="protein sequence ID" value="RAJ13872.1"/>
    <property type="molecule type" value="Genomic_DNA"/>
</dbReference>
<keyword evidence="3 7" id="KW-0227">DNA damage</keyword>
<accession>A0A327RD97</accession>
<dbReference type="Pfam" id="PF02565">
    <property type="entry name" value="RecO_C"/>
    <property type="match status" value="1"/>
</dbReference>
<evidence type="ECO:0000259" key="8">
    <source>
        <dbReference type="Pfam" id="PF11967"/>
    </source>
</evidence>
<dbReference type="SUPFAM" id="SSF57863">
    <property type="entry name" value="ArfGap/RecO-like zinc finger"/>
    <property type="match status" value="1"/>
</dbReference>